<feature type="transmembrane region" description="Helical" evidence="7">
    <location>
        <begin position="365"/>
        <end position="383"/>
    </location>
</feature>
<organism evidence="9 10">
    <name type="scientific">Biomphalaria glabrata</name>
    <name type="common">Bloodfluke planorb</name>
    <name type="synonym">Freshwater snail</name>
    <dbReference type="NCBI Taxonomy" id="6526"/>
    <lineage>
        <taxon>Eukaryota</taxon>
        <taxon>Metazoa</taxon>
        <taxon>Spiralia</taxon>
        <taxon>Lophotrochozoa</taxon>
        <taxon>Mollusca</taxon>
        <taxon>Gastropoda</taxon>
        <taxon>Heterobranchia</taxon>
        <taxon>Euthyneura</taxon>
        <taxon>Panpulmonata</taxon>
        <taxon>Hygrophila</taxon>
        <taxon>Lymnaeoidea</taxon>
        <taxon>Planorbidae</taxon>
        <taxon>Biomphalaria</taxon>
    </lineage>
</organism>
<evidence type="ECO:0000256" key="7">
    <source>
        <dbReference type="SAM" id="Phobius"/>
    </source>
</evidence>
<gene>
    <name evidence="10" type="primary">LOC106076348</name>
</gene>
<feature type="transmembrane region" description="Helical" evidence="7">
    <location>
        <begin position="321"/>
        <end position="345"/>
    </location>
</feature>
<dbReference type="RefSeq" id="XP_055877523.1">
    <property type="nucleotide sequence ID" value="XM_056021548.1"/>
</dbReference>
<feature type="transmembrane region" description="Helical" evidence="7">
    <location>
        <begin position="175"/>
        <end position="193"/>
    </location>
</feature>
<dbReference type="AlphaFoldDB" id="A0A9W2ZRL8"/>
<dbReference type="PANTHER" id="PTHR31102:SF1">
    <property type="entry name" value="CATION_H+ EXCHANGER DOMAIN-CONTAINING PROTEIN"/>
    <property type="match status" value="1"/>
</dbReference>
<feature type="transmembrane region" description="Helical" evidence="7">
    <location>
        <begin position="390"/>
        <end position="408"/>
    </location>
</feature>
<evidence type="ECO:0000256" key="6">
    <source>
        <dbReference type="SAM" id="MobiDB-lite"/>
    </source>
</evidence>
<dbReference type="PANTHER" id="PTHR31102">
    <property type="match status" value="1"/>
</dbReference>
<feature type="region of interest" description="Disordered" evidence="6">
    <location>
        <begin position="1"/>
        <end position="20"/>
    </location>
</feature>
<protein>
    <submittedName>
        <fullName evidence="10">Sodium/hydrogen exchanger 9B2-like isoform X1</fullName>
    </submittedName>
</protein>
<keyword evidence="3 7" id="KW-0812">Transmembrane</keyword>
<dbReference type="GO" id="GO:1902600">
    <property type="term" value="P:proton transmembrane transport"/>
    <property type="evidence" value="ECO:0007669"/>
    <property type="project" value="InterPro"/>
</dbReference>
<feature type="transmembrane region" description="Helical" evidence="7">
    <location>
        <begin position="512"/>
        <end position="531"/>
    </location>
</feature>
<comment type="subcellular location">
    <subcellularLocation>
        <location evidence="1">Membrane</location>
        <topology evidence="1">Multi-pass membrane protein</topology>
    </subcellularLocation>
</comment>
<sequence length="617" mass="66624">MSLHCENRNRRGNLSKASQRMMVPILDSEQECDVQSTVNTPIHSDPYSADSLDCDSNSKSPSYFDSVSSSQLNGQSKGDLNSANTDVYISASCSCTNKDKVKHSRCDYLKSFSRHLLASHHPLPEKANRFRVLAHGFLCPPSGKVGAVLLVIVLFAMWWATLLSIAKMEVMPGGSLFPMLIMFIAAWCAGYIVKHTVLPPLVGMLVVGAILGNVEGINVAKQIQSSWSSTARSIALSVILTRAGLGLDPVALKKLSWVVFRLAFGPSLLECITCGLLARFVLDFPWTWAFMLGFVMAVVSPAVVVPLMLNLSERGYGLNKGIPTLIIAACSLDSVLAVTGFGVLLDLAFTQDNLVWGIIKGPLEAVVGVSYGVVVGLLLWYIPQRHSKNLVLFRSALLIGAALLAIFGSKILDWSGSGPLGCITVSFVAAHGWRKDYQEKKTKNPVEDVAAVLWMLFMPLLFSLIGAAVDFSSLEIGSVGIAIGILFAGLFVRVVTASLTTCYTDLNKKERLFVSIAWIPKATVQAAIGAVAYDTAVEKGAQQFIPLGKKILNQAVLAILIAAPLGSALIALLGPRLLHKTEDLHGDIQKESQEQSQTELGHVNEAFEGHESIYTRL</sequence>
<feature type="transmembrane region" description="Helical" evidence="7">
    <location>
        <begin position="449"/>
        <end position="469"/>
    </location>
</feature>
<dbReference type="InterPro" id="IPR006153">
    <property type="entry name" value="Cation/H_exchanger_TM"/>
</dbReference>
<feature type="transmembrane region" description="Helical" evidence="7">
    <location>
        <begin position="199"/>
        <end position="220"/>
    </location>
</feature>
<dbReference type="OrthoDB" id="423807at2759"/>
<proteinExistence type="inferred from homology"/>
<evidence type="ECO:0000313" key="10">
    <source>
        <dbReference type="RefSeq" id="XP_055877523.1"/>
    </source>
</evidence>
<feature type="transmembrane region" description="Helical" evidence="7">
    <location>
        <begin position="288"/>
        <end position="309"/>
    </location>
</feature>
<evidence type="ECO:0000256" key="4">
    <source>
        <dbReference type="ARBA" id="ARBA00022989"/>
    </source>
</evidence>
<dbReference type="GeneID" id="106076348"/>
<comment type="similarity">
    <text evidence="2">Belongs to the monovalent cation:proton antiporter 1 (CPA1) transporter (TC 2.A.36) family.</text>
</comment>
<dbReference type="InterPro" id="IPR038770">
    <property type="entry name" value="Na+/solute_symporter_sf"/>
</dbReference>
<dbReference type="GO" id="GO:0016020">
    <property type="term" value="C:membrane"/>
    <property type="evidence" value="ECO:0007669"/>
    <property type="project" value="UniProtKB-SubCell"/>
</dbReference>
<evidence type="ECO:0000256" key="1">
    <source>
        <dbReference type="ARBA" id="ARBA00004141"/>
    </source>
</evidence>
<feature type="transmembrane region" description="Helical" evidence="7">
    <location>
        <begin position="262"/>
        <end position="282"/>
    </location>
</feature>
<evidence type="ECO:0000259" key="8">
    <source>
        <dbReference type="Pfam" id="PF00999"/>
    </source>
</evidence>
<evidence type="ECO:0000256" key="5">
    <source>
        <dbReference type="ARBA" id="ARBA00023136"/>
    </source>
</evidence>
<dbReference type="InterPro" id="IPR051843">
    <property type="entry name" value="CPA1_transporter"/>
</dbReference>
<dbReference type="GO" id="GO:0015297">
    <property type="term" value="F:antiporter activity"/>
    <property type="evidence" value="ECO:0007669"/>
    <property type="project" value="InterPro"/>
</dbReference>
<feature type="transmembrane region" description="Helical" evidence="7">
    <location>
        <begin position="414"/>
        <end position="433"/>
    </location>
</feature>
<dbReference type="OMA" id="FGWDWAF"/>
<accession>A0A9W2ZRL8</accession>
<evidence type="ECO:0000313" key="9">
    <source>
        <dbReference type="Proteomes" id="UP001165740"/>
    </source>
</evidence>
<keyword evidence="9" id="KW-1185">Reference proteome</keyword>
<dbReference type="Proteomes" id="UP001165740">
    <property type="component" value="Chromosome 2"/>
</dbReference>
<keyword evidence="5 7" id="KW-0472">Membrane</keyword>
<name>A0A9W2ZRL8_BIOGL</name>
<feature type="transmembrane region" description="Helical" evidence="7">
    <location>
        <begin position="481"/>
        <end position="500"/>
    </location>
</feature>
<reference evidence="10" key="1">
    <citation type="submission" date="2025-08" db="UniProtKB">
        <authorList>
            <consortium name="RefSeq"/>
        </authorList>
    </citation>
    <scope>IDENTIFICATION</scope>
</reference>
<feature type="domain" description="Cation/H+ exchanger transmembrane" evidence="8">
    <location>
        <begin position="183"/>
        <end position="569"/>
    </location>
</feature>
<dbReference type="Pfam" id="PF00999">
    <property type="entry name" value="Na_H_Exchanger"/>
    <property type="match status" value="1"/>
</dbReference>
<feature type="transmembrane region" description="Helical" evidence="7">
    <location>
        <begin position="551"/>
        <end position="573"/>
    </location>
</feature>
<keyword evidence="4 7" id="KW-1133">Transmembrane helix</keyword>
<dbReference type="Gene3D" id="1.20.1530.20">
    <property type="match status" value="1"/>
</dbReference>
<evidence type="ECO:0000256" key="3">
    <source>
        <dbReference type="ARBA" id="ARBA00022692"/>
    </source>
</evidence>
<evidence type="ECO:0000256" key="2">
    <source>
        <dbReference type="ARBA" id="ARBA00007367"/>
    </source>
</evidence>
<feature type="transmembrane region" description="Helical" evidence="7">
    <location>
        <begin position="145"/>
        <end position="163"/>
    </location>
</feature>